<name>A0AAE1GXW4_9NEOP</name>
<dbReference type="InterPro" id="IPR036397">
    <property type="entry name" value="RNaseH_sf"/>
</dbReference>
<dbReference type="AlphaFoldDB" id="A0AAE1GXW4"/>
<evidence type="ECO:0008006" key="3">
    <source>
        <dbReference type="Google" id="ProtNLM"/>
    </source>
</evidence>
<reference evidence="1" key="2">
    <citation type="journal article" date="2023" name="BMC Genomics">
        <title>Pest status, molecular evolution, and epigenetic factors derived from the genome assembly of Frankliniella fusca, a thysanopteran phytovirus vector.</title>
        <authorList>
            <person name="Catto M.A."/>
            <person name="Labadie P.E."/>
            <person name="Jacobson A.L."/>
            <person name="Kennedy G.G."/>
            <person name="Srinivasan R."/>
            <person name="Hunt B.G."/>
        </authorList>
    </citation>
    <scope>NUCLEOTIDE SEQUENCE</scope>
    <source>
        <strain evidence="1">PL_HMW_Pooled</strain>
    </source>
</reference>
<organism evidence="1 2">
    <name type="scientific">Frankliniella fusca</name>
    <dbReference type="NCBI Taxonomy" id="407009"/>
    <lineage>
        <taxon>Eukaryota</taxon>
        <taxon>Metazoa</taxon>
        <taxon>Ecdysozoa</taxon>
        <taxon>Arthropoda</taxon>
        <taxon>Hexapoda</taxon>
        <taxon>Insecta</taxon>
        <taxon>Pterygota</taxon>
        <taxon>Neoptera</taxon>
        <taxon>Paraneoptera</taxon>
        <taxon>Thysanoptera</taxon>
        <taxon>Terebrantia</taxon>
        <taxon>Thripoidea</taxon>
        <taxon>Thripidae</taxon>
        <taxon>Frankliniella</taxon>
    </lineage>
</organism>
<dbReference type="Proteomes" id="UP001219518">
    <property type="component" value="Unassembled WGS sequence"/>
</dbReference>
<dbReference type="GO" id="GO:0003676">
    <property type="term" value="F:nucleic acid binding"/>
    <property type="evidence" value="ECO:0007669"/>
    <property type="project" value="InterPro"/>
</dbReference>
<sequence>MWGVTLITSSPRYPRSNGKAEAGVKIVKSIISKCSTSSEILKGLLAYREAKLHCGYSPAQLFLGRQVRGMLPKLPEQLQPQWPNLPELRQRQLEVARRAKEHHDLVTRAKLLMPLSQGNRVFVTDLATCGVISGEADEPRSYWVSVSGRRYRRNRSALIWAPTAANLERPGWHH</sequence>
<evidence type="ECO:0000313" key="2">
    <source>
        <dbReference type="Proteomes" id="UP001219518"/>
    </source>
</evidence>
<dbReference type="EMBL" id="JAHWGI010000219">
    <property type="protein sequence ID" value="KAK3911042.1"/>
    <property type="molecule type" value="Genomic_DNA"/>
</dbReference>
<comment type="caution">
    <text evidence="1">The sequence shown here is derived from an EMBL/GenBank/DDBJ whole genome shotgun (WGS) entry which is preliminary data.</text>
</comment>
<accession>A0AAE1GXW4</accession>
<keyword evidence="2" id="KW-1185">Reference proteome</keyword>
<dbReference type="PANTHER" id="PTHR37984">
    <property type="entry name" value="PROTEIN CBG26694"/>
    <property type="match status" value="1"/>
</dbReference>
<protein>
    <recommendedName>
        <fullName evidence="3">Integrase catalytic domain-containing protein</fullName>
    </recommendedName>
</protein>
<proteinExistence type="predicted"/>
<dbReference type="PANTHER" id="PTHR37984:SF9">
    <property type="entry name" value="INTEGRASE CATALYTIC DOMAIN-CONTAINING PROTEIN"/>
    <property type="match status" value="1"/>
</dbReference>
<gene>
    <name evidence="1" type="ORF">KUF71_020746</name>
</gene>
<reference evidence="1" key="1">
    <citation type="submission" date="2021-07" db="EMBL/GenBank/DDBJ databases">
        <authorList>
            <person name="Catto M.A."/>
            <person name="Jacobson A."/>
            <person name="Kennedy G."/>
            <person name="Labadie P."/>
            <person name="Hunt B.G."/>
            <person name="Srinivasan R."/>
        </authorList>
    </citation>
    <scope>NUCLEOTIDE SEQUENCE</scope>
    <source>
        <strain evidence="1">PL_HMW_Pooled</strain>
        <tissue evidence="1">Head</tissue>
    </source>
</reference>
<dbReference type="InterPro" id="IPR050951">
    <property type="entry name" value="Retrovirus_Pol_polyprotein"/>
</dbReference>
<dbReference type="Gene3D" id="3.30.420.10">
    <property type="entry name" value="Ribonuclease H-like superfamily/Ribonuclease H"/>
    <property type="match status" value="1"/>
</dbReference>
<evidence type="ECO:0000313" key="1">
    <source>
        <dbReference type="EMBL" id="KAK3911042.1"/>
    </source>
</evidence>